<dbReference type="Proteomes" id="UP000215335">
    <property type="component" value="Unassembled WGS sequence"/>
</dbReference>
<protein>
    <submittedName>
        <fullName evidence="1">Uncharacterized protein</fullName>
    </submittedName>
</protein>
<evidence type="ECO:0000313" key="2">
    <source>
        <dbReference type="Proteomes" id="UP000215335"/>
    </source>
</evidence>
<comment type="caution">
    <text evidence="1">The sequence shown here is derived from an EMBL/GenBank/DDBJ whole genome shotgun (WGS) entry which is preliminary data.</text>
</comment>
<evidence type="ECO:0000313" key="1">
    <source>
        <dbReference type="EMBL" id="OXU30643.1"/>
    </source>
</evidence>
<gene>
    <name evidence="1" type="ORF">TSAR_003939</name>
</gene>
<name>A0A232FJ79_9HYME</name>
<accession>A0A232FJ79</accession>
<sequence>MRCFRFSANRCVSTVRTSALVTKLYRDVRSTKIYATRALTFDMAIWRNPRMCTLKIAYEQTFH</sequence>
<organism evidence="1 2">
    <name type="scientific">Trichomalopsis sarcophagae</name>
    <dbReference type="NCBI Taxonomy" id="543379"/>
    <lineage>
        <taxon>Eukaryota</taxon>
        <taxon>Metazoa</taxon>
        <taxon>Ecdysozoa</taxon>
        <taxon>Arthropoda</taxon>
        <taxon>Hexapoda</taxon>
        <taxon>Insecta</taxon>
        <taxon>Pterygota</taxon>
        <taxon>Neoptera</taxon>
        <taxon>Endopterygota</taxon>
        <taxon>Hymenoptera</taxon>
        <taxon>Apocrita</taxon>
        <taxon>Proctotrupomorpha</taxon>
        <taxon>Chalcidoidea</taxon>
        <taxon>Pteromalidae</taxon>
        <taxon>Pteromalinae</taxon>
        <taxon>Trichomalopsis</taxon>
    </lineage>
</organism>
<proteinExistence type="predicted"/>
<keyword evidence="2" id="KW-1185">Reference proteome</keyword>
<reference evidence="1 2" key="1">
    <citation type="journal article" date="2017" name="Curr. Biol.">
        <title>The Evolution of Venom by Co-option of Single-Copy Genes.</title>
        <authorList>
            <person name="Martinson E.O."/>
            <person name="Mrinalini"/>
            <person name="Kelkar Y.D."/>
            <person name="Chang C.H."/>
            <person name="Werren J.H."/>
        </authorList>
    </citation>
    <scope>NUCLEOTIDE SEQUENCE [LARGE SCALE GENOMIC DNA]</scope>
    <source>
        <strain evidence="1 2">Alberta</strain>
        <tissue evidence="1">Whole body</tissue>
    </source>
</reference>
<dbReference type="AlphaFoldDB" id="A0A232FJ79"/>
<dbReference type="EMBL" id="NNAY01000136">
    <property type="protein sequence ID" value="OXU30643.1"/>
    <property type="molecule type" value="Genomic_DNA"/>
</dbReference>